<dbReference type="HAMAP" id="MF_01440">
    <property type="entry name" value="CheD"/>
    <property type="match status" value="1"/>
</dbReference>
<dbReference type="SUPFAM" id="SSF64438">
    <property type="entry name" value="CNF1/YfiH-like putative cysteine hydrolases"/>
    <property type="match status" value="1"/>
</dbReference>
<feature type="region of interest" description="Disordered" evidence="4">
    <location>
        <begin position="1"/>
        <end position="21"/>
    </location>
</feature>
<evidence type="ECO:0000256" key="3">
    <source>
        <dbReference type="HAMAP-Rule" id="MF_01440"/>
    </source>
</evidence>
<dbReference type="Gene3D" id="3.30.1330.200">
    <property type="match status" value="1"/>
</dbReference>
<keyword evidence="6" id="KW-1185">Reference proteome</keyword>
<feature type="compositionally biased region" description="Basic and acidic residues" evidence="4">
    <location>
        <begin position="1"/>
        <end position="17"/>
    </location>
</feature>
<dbReference type="GO" id="GO:0006935">
    <property type="term" value="P:chemotaxis"/>
    <property type="evidence" value="ECO:0007669"/>
    <property type="project" value="UniProtKB-UniRule"/>
</dbReference>
<dbReference type="InterPro" id="IPR005659">
    <property type="entry name" value="Chemorcpt_Glu_NH3ase_CheD"/>
</dbReference>
<comment type="similarity">
    <text evidence="3">Belongs to the CheD family.</text>
</comment>
<dbReference type="InterPro" id="IPR038592">
    <property type="entry name" value="CheD-like_sf"/>
</dbReference>
<proteinExistence type="inferred from homology"/>
<gene>
    <name evidence="3" type="primary">cheD</name>
    <name evidence="5" type="ORF">C484_14025</name>
</gene>
<dbReference type="OrthoDB" id="10499at2157"/>
<dbReference type="STRING" id="1230458.C484_14025"/>
<comment type="function">
    <text evidence="3">Probably deamidates glutamine residues to glutamate on methyl-accepting chemotaxis receptors (MCPs), playing an important role in chemotaxis.</text>
</comment>
<dbReference type="EMBL" id="AOIL01000049">
    <property type="protein sequence ID" value="ELY89418.1"/>
    <property type="molecule type" value="Genomic_DNA"/>
</dbReference>
<organism evidence="5 6">
    <name type="scientific">Natrialba taiwanensis DSM 12281</name>
    <dbReference type="NCBI Taxonomy" id="1230458"/>
    <lineage>
        <taxon>Archaea</taxon>
        <taxon>Methanobacteriati</taxon>
        <taxon>Methanobacteriota</taxon>
        <taxon>Stenosarchaea group</taxon>
        <taxon>Halobacteria</taxon>
        <taxon>Halobacteriales</taxon>
        <taxon>Natrialbaceae</taxon>
        <taxon>Natrialba</taxon>
    </lineage>
</organism>
<dbReference type="PANTHER" id="PTHR35147">
    <property type="entry name" value="CHEMORECEPTOR GLUTAMINE DEAMIDASE CHED-RELATED"/>
    <property type="match status" value="1"/>
</dbReference>
<keyword evidence="2 3" id="KW-0378">Hydrolase</keyword>
<comment type="catalytic activity">
    <reaction evidence="3">
        <text>L-glutaminyl-[protein] + H2O = L-glutamyl-[protein] + NH4(+)</text>
        <dbReference type="Rhea" id="RHEA:16441"/>
        <dbReference type="Rhea" id="RHEA-COMP:10207"/>
        <dbReference type="Rhea" id="RHEA-COMP:10208"/>
        <dbReference type="ChEBI" id="CHEBI:15377"/>
        <dbReference type="ChEBI" id="CHEBI:28938"/>
        <dbReference type="ChEBI" id="CHEBI:29973"/>
        <dbReference type="ChEBI" id="CHEBI:30011"/>
        <dbReference type="EC" id="3.5.1.44"/>
    </reaction>
</comment>
<sequence>MPDNTRIDRSSGTREPDETGSIPVGLAEFALTTDGVTLKTSGLGSCIGVAIHDETAGVSGLLHFMLPAAADANGTHPDAKFADTGIESMLDAFREHGGHPARSWAKVAGGATMLEFNRLTPVGERNVAAVRRELEAANVRIRATDFGGYHGRSLAFDPSTETLTVTSGDGVVRRL</sequence>
<reference evidence="5 6" key="1">
    <citation type="journal article" date="2014" name="PLoS Genet.">
        <title>Phylogenetically driven sequencing of extremely halophilic archaea reveals strategies for static and dynamic osmo-response.</title>
        <authorList>
            <person name="Becker E.A."/>
            <person name="Seitzer P.M."/>
            <person name="Tritt A."/>
            <person name="Larsen D."/>
            <person name="Krusor M."/>
            <person name="Yao A.I."/>
            <person name="Wu D."/>
            <person name="Madern D."/>
            <person name="Eisen J.A."/>
            <person name="Darling A.E."/>
            <person name="Facciotti M.T."/>
        </authorList>
    </citation>
    <scope>NUCLEOTIDE SEQUENCE [LARGE SCALE GENOMIC DNA]</scope>
    <source>
        <strain evidence="5 6">DSM 12281</strain>
    </source>
</reference>
<dbReference type="EC" id="3.5.1.44" evidence="3"/>
<evidence type="ECO:0000256" key="4">
    <source>
        <dbReference type="SAM" id="MobiDB-lite"/>
    </source>
</evidence>
<dbReference type="PATRIC" id="fig|1230458.4.peg.2831"/>
<name>L9ZW85_9EURY</name>
<accession>L9ZW85</accession>
<evidence type="ECO:0000313" key="5">
    <source>
        <dbReference type="EMBL" id="ELY89418.1"/>
    </source>
</evidence>
<evidence type="ECO:0000256" key="1">
    <source>
        <dbReference type="ARBA" id="ARBA00022500"/>
    </source>
</evidence>
<dbReference type="InterPro" id="IPR011324">
    <property type="entry name" value="Cytotoxic_necrot_fac-like_cat"/>
</dbReference>
<evidence type="ECO:0000256" key="2">
    <source>
        <dbReference type="ARBA" id="ARBA00022801"/>
    </source>
</evidence>
<dbReference type="PANTHER" id="PTHR35147:SF1">
    <property type="entry name" value="CHEMORECEPTOR GLUTAMINE DEAMIDASE CHED-RELATED"/>
    <property type="match status" value="1"/>
</dbReference>
<evidence type="ECO:0000313" key="6">
    <source>
        <dbReference type="Proteomes" id="UP000011648"/>
    </source>
</evidence>
<dbReference type="AlphaFoldDB" id="L9ZW85"/>
<dbReference type="GO" id="GO:0050568">
    <property type="term" value="F:protein-glutamine glutaminase activity"/>
    <property type="evidence" value="ECO:0007669"/>
    <property type="project" value="UniProtKB-UniRule"/>
</dbReference>
<dbReference type="RefSeq" id="WP_006826493.1">
    <property type="nucleotide sequence ID" value="NZ_AOIL01000049.1"/>
</dbReference>
<keyword evidence="1 3" id="KW-0145">Chemotaxis</keyword>
<dbReference type="CDD" id="cd16352">
    <property type="entry name" value="CheD"/>
    <property type="match status" value="1"/>
</dbReference>
<dbReference type="Proteomes" id="UP000011648">
    <property type="component" value="Unassembled WGS sequence"/>
</dbReference>
<comment type="caution">
    <text evidence="5">The sequence shown here is derived from an EMBL/GenBank/DDBJ whole genome shotgun (WGS) entry which is preliminary data.</text>
</comment>
<dbReference type="Pfam" id="PF03975">
    <property type="entry name" value="CheD"/>
    <property type="match status" value="1"/>
</dbReference>
<protein>
    <recommendedName>
        <fullName evidence="3">Probable chemoreceptor glutamine deamidase CheD</fullName>
        <ecNumber evidence="3">3.5.1.44</ecNumber>
    </recommendedName>
</protein>